<name>A0A2U3KHP3_9BACT</name>
<evidence type="ECO:0000256" key="2">
    <source>
        <dbReference type="ARBA" id="ARBA00022448"/>
    </source>
</evidence>
<evidence type="ECO:0000256" key="7">
    <source>
        <dbReference type="SAM" id="MobiDB-lite"/>
    </source>
</evidence>
<dbReference type="OrthoDB" id="9775268at2"/>
<evidence type="ECO:0000256" key="8">
    <source>
        <dbReference type="SAM" id="Phobius"/>
    </source>
</evidence>
<feature type="transmembrane region" description="Helical" evidence="8">
    <location>
        <begin position="387"/>
        <end position="409"/>
    </location>
</feature>
<dbReference type="GO" id="GO:0022857">
    <property type="term" value="F:transmembrane transporter activity"/>
    <property type="evidence" value="ECO:0007669"/>
    <property type="project" value="InterPro"/>
</dbReference>
<evidence type="ECO:0000256" key="1">
    <source>
        <dbReference type="ARBA" id="ARBA00004651"/>
    </source>
</evidence>
<gene>
    <name evidence="10" type="ORF">SBA1_250019</name>
</gene>
<dbReference type="CDD" id="cd06173">
    <property type="entry name" value="MFS_MefA_like"/>
    <property type="match status" value="1"/>
</dbReference>
<feature type="transmembrane region" description="Helical" evidence="8">
    <location>
        <begin position="41"/>
        <end position="65"/>
    </location>
</feature>
<feature type="transmembrane region" description="Helical" evidence="8">
    <location>
        <begin position="326"/>
        <end position="343"/>
    </location>
</feature>
<comment type="subcellular location">
    <subcellularLocation>
        <location evidence="1">Cell membrane</location>
        <topology evidence="1">Multi-pass membrane protein</topology>
    </subcellularLocation>
</comment>
<keyword evidence="6 8" id="KW-0472">Membrane</keyword>
<feature type="transmembrane region" description="Helical" evidence="8">
    <location>
        <begin position="415"/>
        <end position="437"/>
    </location>
</feature>
<protein>
    <submittedName>
        <fullName evidence="10">Major facilitator superfamily (MFS) transporter</fullName>
    </submittedName>
</protein>
<dbReference type="Proteomes" id="UP000238701">
    <property type="component" value="Unassembled WGS sequence"/>
</dbReference>
<feature type="transmembrane region" description="Helical" evidence="8">
    <location>
        <begin position="71"/>
        <end position="92"/>
    </location>
</feature>
<dbReference type="Pfam" id="PF05977">
    <property type="entry name" value="MFS_3"/>
    <property type="match status" value="1"/>
</dbReference>
<feature type="region of interest" description="Disordered" evidence="7">
    <location>
        <begin position="1"/>
        <end position="22"/>
    </location>
</feature>
<dbReference type="GO" id="GO:0005886">
    <property type="term" value="C:plasma membrane"/>
    <property type="evidence" value="ECO:0007669"/>
    <property type="project" value="UniProtKB-SubCell"/>
</dbReference>
<dbReference type="PANTHER" id="PTHR23513">
    <property type="entry name" value="INTEGRAL MEMBRANE EFFLUX PROTEIN-RELATED"/>
    <property type="match status" value="1"/>
</dbReference>
<feature type="transmembrane region" description="Helical" evidence="8">
    <location>
        <begin position="349"/>
        <end position="366"/>
    </location>
</feature>
<evidence type="ECO:0000313" key="10">
    <source>
        <dbReference type="EMBL" id="SPF39195.1"/>
    </source>
</evidence>
<feature type="compositionally biased region" description="Polar residues" evidence="7">
    <location>
        <begin position="1"/>
        <end position="18"/>
    </location>
</feature>
<keyword evidence="4 8" id="KW-0812">Transmembrane</keyword>
<dbReference type="InterPro" id="IPR036259">
    <property type="entry name" value="MFS_trans_sf"/>
</dbReference>
<feature type="transmembrane region" description="Helical" evidence="8">
    <location>
        <begin position="104"/>
        <end position="124"/>
    </location>
</feature>
<evidence type="ECO:0000256" key="3">
    <source>
        <dbReference type="ARBA" id="ARBA00022475"/>
    </source>
</evidence>
<evidence type="ECO:0000256" key="5">
    <source>
        <dbReference type="ARBA" id="ARBA00022989"/>
    </source>
</evidence>
<keyword evidence="3" id="KW-1003">Cell membrane</keyword>
<evidence type="ECO:0000256" key="6">
    <source>
        <dbReference type="ARBA" id="ARBA00023136"/>
    </source>
</evidence>
<dbReference type="AlphaFoldDB" id="A0A2U3KHP3"/>
<proteinExistence type="predicted"/>
<dbReference type="InterPro" id="IPR010290">
    <property type="entry name" value="TM_effector"/>
</dbReference>
<sequence>MAESNHPSQENVPANGTLTAAGGRPRWQAAGRALRHRNFQLFFGGQLISLIGTWMQTVAQSWLVYRLTGSGLLLGSVGFASQIPVFLFATIGGITADRMNRQRIVIATQTASMVLAFILAALTLTHVIDHRVWLIFVVAALLGVVNAFDIPGRQSFLVDMVGKEDLMNAIALNSSMFNGARVIGPAVAGVLVARLGEGWCFFTNGVSYIAVIIGLMLMNIHAPARVSAKTSPLEHIVEGFQFVRHTAPIRALLLLLGLVSIMGMPYVVLMPIFAAKILHRGGQEFATLIGSHDLGAVRLGILMGATGVGALLGALTLAVRSGVKGLNRWVAFCCAGFGVSLMLFALSKWFWLSVLLLLPVGYFIMLQMASSNTLIQVMVPDELRGRVMAVYSMMFMGMAPLGALLGGALSDRLGAPVTVAIGGLASVAGAIWFGMYLPRIRVEARRLILAQQMTGGEPAAGVAAPVGEE</sequence>
<feature type="transmembrane region" description="Helical" evidence="8">
    <location>
        <begin position="201"/>
        <end position="220"/>
    </location>
</feature>
<keyword evidence="5 8" id="KW-1133">Transmembrane helix</keyword>
<dbReference type="SUPFAM" id="SSF103473">
    <property type="entry name" value="MFS general substrate transporter"/>
    <property type="match status" value="1"/>
</dbReference>
<evidence type="ECO:0000256" key="4">
    <source>
        <dbReference type="ARBA" id="ARBA00022692"/>
    </source>
</evidence>
<dbReference type="PANTHER" id="PTHR23513:SF11">
    <property type="entry name" value="STAPHYLOFERRIN A TRANSPORTER"/>
    <property type="match status" value="1"/>
</dbReference>
<feature type="transmembrane region" description="Helical" evidence="8">
    <location>
        <begin position="130"/>
        <end position="148"/>
    </location>
</feature>
<dbReference type="PROSITE" id="PS50850">
    <property type="entry name" value="MFS"/>
    <property type="match status" value="1"/>
</dbReference>
<dbReference type="EMBL" id="OMOD01000117">
    <property type="protein sequence ID" value="SPF39195.1"/>
    <property type="molecule type" value="Genomic_DNA"/>
</dbReference>
<evidence type="ECO:0000313" key="11">
    <source>
        <dbReference type="Proteomes" id="UP000238701"/>
    </source>
</evidence>
<feature type="transmembrane region" description="Helical" evidence="8">
    <location>
        <begin position="251"/>
        <end position="275"/>
    </location>
</feature>
<evidence type="ECO:0000259" key="9">
    <source>
        <dbReference type="PROSITE" id="PS50850"/>
    </source>
</evidence>
<dbReference type="Gene3D" id="1.20.1250.20">
    <property type="entry name" value="MFS general substrate transporter like domains"/>
    <property type="match status" value="1"/>
</dbReference>
<dbReference type="InterPro" id="IPR020846">
    <property type="entry name" value="MFS_dom"/>
</dbReference>
<organism evidence="10 11">
    <name type="scientific">Candidatus Sulfotelmatobacter kueseliae</name>
    <dbReference type="NCBI Taxonomy" id="2042962"/>
    <lineage>
        <taxon>Bacteria</taxon>
        <taxon>Pseudomonadati</taxon>
        <taxon>Acidobacteriota</taxon>
        <taxon>Terriglobia</taxon>
        <taxon>Terriglobales</taxon>
        <taxon>Candidatus Korobacteraceae</taxon>
        <taxon>Candidatus Sulfotelmatobacter</taxon>
    </lineage>
</organism>
<accession>A0A2U3KHP3</accession>
<keyword evidence="2" id="KW-0813">Transport</keyword>
<feature type="transmembrane region" description="Helical" evidence="8">
    <location>
        <begin position="295"/>
        <end position="319"/>
    </location>
</feature>
<feature type="domain" description="Major facilitator superfamily (MFS) profile" evidence="9">
    <location>
        <begin position="33"/>
        <end position="441"/>
    </location>
</feature>
<reference evidence="11" key="1">
    <citation type="submission" date="2018-02" db="EMBL/GenBank/DDBJ databases">
        <authorList>
            <person name="Hausmann B."/>
        </authorList>
    </citation>
    <scope>NUCLEOTIDE SEQUENCE [LARGE SCALE GENOMIC DNA]</scope>
    <source>
        <strain evidence="11">Peat soil MAG SbA1</strain>
    </source>
</reference>